<feature type="domain" description="Tesmin/TSO1-like CXC" evidence="2">
    <location>
        <begin position="1674"/>
        <end position="1714"/>
    </location>
</feature>
<feature type="compositionally biased region" description="Acidic residues" evidence="1">
    <location>
        <begin position="1734"/>
        <end position="1752"/>
    </location>
</feature>
<keyword evidence="4" id="KW-1185">Reference proteome</keyword>
<protein>
    <recommendedName>
        <fullName evidence="2">Tesmin/TSO1-like CXC domain-containing protein</fullName>
    </recommendedName>
</protein>
<dbReference type="OrthoDB" id="10059281at2759"/>
<evidence type="ECO:0000313" key="4">
    <source>
        <dbReference type="Proteomes" id="UP001152320"/>
    </source>
</evidence>
<evidence type="ECO:0000313" key="3">
    <source>
        <dbReference type="EMBL" id="KAJ8036249.1"/>
    </source>
</evidence>
<gene>
    <name evidence="3" type="ORF">HOLleu_20166</name>
</gene>
<dbReference type="Proteomes" id="UP001152320">
    <property type="component" value="Chromosome 9"/>
</dbReference>
<organism evidence="3 4">
    <name type="scientific">Holothuria leucospilota</name>
    <name type="common">Black long sea cucumber</name>
    <name type="synonym">Mertensiothuria leucospilota</name>
    <dbReference type="NCBI Taxonomy" id="206669"/>
    <lineage>
        <taxon>Eukaryota</taxon>
        <taxon>Metazoa</taxon>
        <taxon>Echinodermata</taxon>
        <taxon>Eleutherozoa</taxon>
        <taxon>Echinozoa</taxon>
        <taxon>Holothuroidea</taxon>
        <taxon>Aspidochirotacea</taxon>
        <taxon>Aspidochirotida</taxon>
        <taxon>Holothuriidae</taxon>
        <taxon>Holothuria</taxon>
    </lineage>
</organism>
<dbReference type="SMART" id="SM01114">
    <property type="entry name" value="CXC"/>
    <property type="match status" value="1"/>
</dbReference>
<feature type="region of interest" description="Disordered" evidence="1">
    <location>
        <begin position="1717"/>
        <end position="1752"/>
    </location>
</feature>
<comment type="caution">
    <text evidence="3">The sequence shown here is derived from an EMBL/GenBank/DDBJ whole genome shotgun (WGS) entry which is preliminary data.</text>
</comment>
<proteinExistence type="predicted"/>
<dbReference type="EMBL" id="JAIZAY010000009">
    <property type="protein sequence ID" value="KAJ8036249.1"/>
    <property type="molecule type" value="Genomic_DNA"/>
</dbReference>
<dbReference type="PANTHER" id="PTHR47018:SF2">
    <property type="entry name" value="TESMIN_TSO1-LIKE CXC DOMAIN-CONTAINING PROTEIN"/>
    <property type="match status" value="1"/>
</dbReference>
<name>A0A9Q1C148_HOLLE</name>
<evidence type="ECO:0000259" key="2">
    <source>
        <dbReference type="SMART" id="SM01114"/>
    </source>
</evidence>
<feature type="region of interest" description="Disordered" evidence="1">
    <location>
        <begin position="373"/>
        <end position="392"/>
    </location>
</feature>
<dbReference type="PANTHER" id="PTHR47018">
    <property type="entry name" value="CXC DOMAIN-CONTAINING PROTEIN-RELATED"/>
    <property type="match status" value="1"/>
</dbReference>
<sequence length="1779" mass="201340">MARSSRSILVYSDFCLIKYVSLLLIHLALVSSVSLSMPPSYCKKFHPDREPGPCAICKESKPRYWHIAQATSRHVQLVMRLREQNVGETDCVCQSCQKRLPKTPARSAGKREASNDCQIPKCPTVNDRVIQTSKTLKPNVLVEVFGIQNVTAIEWCTSSSGIFLCQSHYCTLTNRMSTTTCSLCLMKCRLVKTFNDLNVVKSFAQERLQHDVKVNNDSKLCNVCYQAITRYSKGPQYRDKVKSSKQHLSSLLQDFLDECSSSPTDSNAYALSQAMELLGSHLMDDQAILLEVVHDRYLSSYDSFCTSHPKTKADISQKKNKMQVIGIIKTAIGECIICSHVRGQPRLGTLIRRFGSDVLTALHKFQFKHFHQGDSQDRSTLPSSSHEKPNPSATGLISWEVLADDLQCVITEKAKSLKEERPTSSSFRGLSVITEIKKLPPFLWNFVLRSTLSDVEKKELNKSGSFNWNGHCLLQLHPSDSVHHRKMLRRLFICLAHLRASNDQFFSPFHLALSDVVDRYSMSSSACFQLLSAFGITVSKSTFQRFQTSIALEEMAKKPSLLSNRFTIASVDNIDRSSSYAAVSAGNADRGFHGTSVQAVEPFSQTNENITTFTPQAALPCSSRQVDPSTLNLYHQGSSCLPPDPPAVSRHSYYSCNLTIDSFSLSAAEEEALRLLRQKVFLYMFTKFICFSENLDICLPDFKTAISHFFPDHTDQSVVHFTSILAEPADNAETTRHVLDILYDKHGVGKTISHLVVAGDAKTYEHLLEAKRVYGEDLDWLLPYLGEWHLLKNVQAPLMKIYNDAGLRQLLGMLHKGATHTAVASASGFRKTHVFLIQSWEAMYRHQVSMFSSHVTNSLENSSPQFRNLYSSIKQKIQHKGSAVFQNLHGELSESTLVYEEFMSYFQVMGQADATSHFWLDFIHRDMFHYISLFLAIRLRQFDLRNAAVRKLTPIFYAMDRPIYLKLVPFHMAAMKQYPSEILEKFAEGAFAVSITGRNGSCVAFDEAHEMLINKEVKMAMTTTGMGSLSRLVHYLPFRAQLMKAFQSEVASSKFSDDNSEPLAVFRLNEDNVKCYIEKLNDAHSLFSPNIQPDNVTQIFTGEISSHQVSADLTTFYEKGEDDFIAYVKCVVLNTSGQKPPKRCRRNLKTFTVKKKTVFKQKQELKDHRMQIASLRRQIAFSKSSNQPVQSLMQFLCLPRAICTTDQLPVKASKASAANEYQKRYPDSFSSCFSSVENDPTCCYIVEGMFLINCPPLRIHTTFQEYANFLYRRWVQKAIYQFKAKEIHIVFDHPQRHGPSPKDIERDRRHSESEEALYTELLPETPCPPSNNWKKFLAVRSQKRLLVNFLSAQMLLLHSQNTSPQVQVMVIAGGFDGEKKDKAFSTENSLNSITEAPEYNSNHEEGDSRVWYHAKVTTCKQVVIYSPDRDTIHVGLPLMSQLDGKEILVQLRAAKGDDLFINMNSFVMALTKDLQLQKLGIGNLPAIPSFLQVVYICSGCDFTSFFKGHSKRAFLDVFYRDCEFITGMGSVGKLDDFEDSTLENGLLAFFRLIGSVYFRKYCSAFPEESPSELFNHVNVPSNDPITNHIAFLDAIREGHFHRISDESEWLPPVSALKFHWQRCCWVAQLWAQAFSSAVHVPDCTVHGWSLTDGLISVIWDTEENMKKVDNNQKMLRQGCKCTKGCSQNWCKCRKGGRFCSLFCLCKNCKNRCSDRVTESSDQMPGVATPHASEADEEFSDDSSDQSDEESEILNEAEFSVITNVTSSVVLDPMIELDEF</sequence>
<evidence type="ECO:0000256" key="1">
    <source>
        <dbReference type="SAM" id="MobiDB-lite"/>
    </source>
</evidence>
<dbReference type="InterPro" id="IPR033467">
    <property type="entry name" value="Tesmin/TSO1-like_CXC"/>
</dbReference>
<accession>A0A9Q1C148</accession>
<reference evidence="3" key="1">
    <citation type="submission" date="2021-10" db="EMBL/GenBank/DDBJ databases">
        <title>Tropical sea cucumber genome reveals ecological adaptation and Cuvierian tubules defense mechanism.</title>
        <authorList>
            <person name="Chen T."/>
        </authorList>
    </citation>
    <scope>NUCLEOTIDE SEQUENCE</scope>
    <source>
        <strain evidence="3">Nanhai2018</strain>
        <tissue evidence="3">Muscle</tissue>
    </source>
</reference>